<dbReference type="PANTHER" id="PTHR34106:SF5">
    <property type="entry name" value="GLYCOSIDASE"/>
    <property type="match status" value="1"/>
</dbReference>
<dbReference type="CDD" id="cd18610">
    <property type="entry name" value="GH130_BT3780-like"/>
    <property type="match status" value="1"/>
</dbReference>
<gene>
    <name evidence="4" type="ORF">GGQ80_003598</name>
</gene>
<evidence type="ECO:0000313" key="4">
    <source>
        <dbReference type="EMBL" id="MBB4155673.1"/>
    </source>
</evidence>
<dbReference type="RefSeq" id="WP_221364491.1">
    <property type="nucleotide sequence ID" value="NZ_JACIEV010000019.1"/>
</dbReference>
<dbReference type="GO" id="GO:0016757">
    <property type="term" value="F:glycosyltransferase activity"/>
    <property type="evidence" value="ECO:0007669"/>
    <property type="project" value="UniProtKB-KW"/>
</dbReference>
<comment type="caution">
    <text evidence="4">The sequence shown here is derived from an EMBL/GenBank/DDBJ whole genome shotgun (WGS) entry which is preliminary data.</text>
</comment>
<organism evidence="4 5">
    <name type="scientific">Sphingomonas jinjuensis</name>
    <dbReference type="NCBI Taxonomy" id="535907"/>
    <lineage>
        <taxon>Bacteria</taxon>
        <taxon>Pseudomonadati</taxon>
        <taxon>Pseudomonadota</taxon>
        <taxon>Alphaproteobacteria</taxon>
        <taxon>Sphingomonadales</taxon>
        <taxon>Sphingomonadaceae</taxon>
        <taxon>Sphingomonas</taxon>
    </lineage>
</organism>
<dbReference type="InterPro" id="IPR007184">
    <property type="entry name" value="Mannoside_phosphorylase"/>
</dbReference>
<evidence type="ECO:0000313" key="5">
    <source>
        <dbReference type="Proteomes" id="UP000529795"/>
    </source>
</evidence>
<keyword evidence="4" id="KW-0378">Hydrolase</keyword>
<dbReference type="Gene3D" id="2.115.10.20">
    <property type="entry name" value="Glycosyl hydrolase domain, family 43"/>
    <property type="match status" value="1"/>
</dbReference>
<dbReference type="SUPFAM" id="SSF75005">
    <property type="entry name" value="Arabinanase/levansucrase/invertase"/>
    <property type="match status" value="1"/>
</dbReference>
<keyword evidence="5" id="KW-1185">Reference proteome</keyword>
<evidence type="ECO:0000256" key="2">
    <source>
        <dbReference type="ARBA" id="ARBA00022679"/>
    </source>
</evidence>
<dbReference type="PANTHER" id="PTHR34106">
    <property type="entry name" value="GLYCOSIDASE"/>
    <property type="match status" value="1"/>
</dbReference>
<name>A0A840F8X3_9SPHN</name>
<reference evidence="4 5" key="1">
    <citation type="submission" date="2020-08" db="EMBL/GenBank/DDBJ databases">
        <title>Genomic Encyclopedia of Type Strains, Phase IV (KMG-IV): sequencing the most valuable type-strain genomes for metagenomic binning, comparative biology and taxonomic classification.</title>
        <authorList>
            <person name="Goeker M."/>
        </authorList>
    </citation>
    <scope>NUCLEOTIDE SEQUENCE [LARGE SCALE GENOMIC DNA]</scope>
    <source>
        <strain evidence="4 5">YC6723</strain>
    </source>
</reference>
<proteinExistence type="inferred from homology"/>
<evidence type="ECO:0000256" key="3">
    <source>
        <dbReference type="ARBA" id="ARBA00024356"/>
    </source>
</evidence>
<keyword evidence="2" id="KW-0808">Transferase</keyword>
<evidence type="ECO:0000256" key="1">
    <source>
        <dbReference type="ARBA" id="ARBA00022676"/>
    </source>
</evidence>
<dbReference type="Pfam" id="PF04041">
    <property type="entry name" value="Glyco_hydro_130"/>
    <property type="match status" value="1"/>
</dbReference>
<dbReference type="InterPro" id="IPR023296">
    <property type="entry name" value="Glyco_hydro_beta-prop_sf"/>
</dbReference>
<sequence>MSGTALDWAAKDIFNPGAVVHDGHICLLVRGEDSVGRYAGTSRIGLATSRDGLHFDLDPEPVLFPADDRWQAWEWPGGLEDPRVVAAPDGGYVCTYTAFDGKVGCLFVATSPDLRHWTKHGPAFAGSPYVRRPTKSGAIVTTLDGGRLVAAKIDGVYWMYWGEGMIFAATSTDLVRWTPVESETAPDRYLSWDPSLKGPMGHWTIDRIEGPKGLRAIAGPRRHRFDSLLTEPGPPAVLTQDGVVLIYNGTNHFEGGVGDTPPLAYQPGQFLFDAHDPMAVVGRLAEPFLRIDPAEAQGQVGNVCFAEGLVAFEGRWWLFVGLADSRLGVSRGPTITRSPIFSSVWNDGDPA</sequence>
<comment type="similarity">
    <text evidence="3">Belongs to the glycosyl hydrolase 130 family.</text>
</comment>
<dbReference type="EMBL" id="JACIEV010000019">
    <property type="protein sequence ID" value="MBB4155673.1"/>
    <property type="molecule type" value="Genomic_DNA"/>
</dbReference>
<protein>
    <submittedName>
        <fullName evidence="4">Putative GH43/DUF377 family glycosyl hydrolase</fullName>
    </submittedName>
</protein>
<dbReference type="AlphaFoldDB" id="A0A840F8X3"/>
<dbReference type="Proteomes" id="UP000529795">
    <property type="component" value="Unassembled WGS sequence"/>
</dbReference>
<keyword evidence="1" id="KW-0328">Glycosyltransferase</keyword>
<dbReference type="GO" id="GO:0016787">
    <property type="term" value="F:hydrolase activity"/>
    <property type="evidence" value="ECO:0007669"/>
    <property type="project" value="UniProtKB-KW"/>
</dbReference>
<accession>A0A840F8X3</accession>